<proteinExistence type="inferred from homology"/>
<evidence type="ECO:0000313" key="8">
    <source>
        <dbReference type="EMBL" id="KAF2017691.1"/>
    </source>
</evidence>
<evidence type="ECO:0000256" key="5">
    <source>
        <dbReference type="ARBA" id="ARBA00049660"/>
    </source>
</evidence>
<dbReference type="GO" id="GO:0015707">
    <property type="term" value="P:nitrite transport"/>
    <property type="evidence" value="ECO:0007669"/>
    <property type="project" value="TreeGrafter"/>
</dbReference>
<evidence type="ECO:0000256" key="2">
    <source>
        <dbReference type="ARBA" id="ARBA00022692"/>
    </source>
</evidence>
<sequence length="312" mass="33993">MLSGLTLENAILFNATKKIANPPDKTFFLALMGGIWVGIGGIAGISAAGGVPDSVRLQWVSLPRFLIGSFFAFALHFIVMFGGELFTGNLMILAIGWFNREVSLWPLLIHTFIVYIGNWSGTLLVAYFIGYLTKLFVAVQYRSFLDELVVSKLEGPNWGEIFLRAIPANIMVCMAIMLSIAARSASGKMIALWFPVVMFVLSGYEHCIANMLFLSVGLMYGAPSTIGRLWYNQSAAVLGNLVGGAIFIGLTAHLSNHWKSVIFTSNEPGTFLGHDVESTRQARDQQSAGASSPDNTGTDGEDQQKWHGDEIV</sequence>
<feature type="transmembrane region" description="Helical" evidence="7">
    <location>
        <begin position="107"/>
        <end position="129"/>
    </location>
</feature>
<keyword evidence="3 7" id="KW-1133">Transmembrane helix</keyword>
<reference evidence="8" key="1">
    <citation type="journal article" date="2020" name="Stud. Mycol.">
        <title>101 Dothideomycetes genomes: a test case for predicting lifestyles and emergence of pathogens.</title>
        <authorList>
            <person name="Haridas S."/>
            <person name="Albert R."/>
            <person name="Binder M."/>
            <person name="Bloem J."/>
            <person name="Labutti K."/>
            <person name="Salamov A."/>
            <person name="Andreopoulos B."/>
            <person name="Baker S."/>
            <person name="Barry K."/>
            <person name="Bills G."/>
            <person name="Bluhm B."/>
            <person name="Cannon C."/>
            <person name="Castanera R."/>
            <person name="Culley D."/>
            <person name="Daum C."/>
            <person name="Ezra D."/>
            <person name="Gonzalez J."/>
            <person name="Henrissat B."/>
            <person name="Kuo A."/>
            <person name="Liang C."/>
            <person name="Lipzen A."/>
            <person name="Lutzoni F."/>
            <person name="Magnuson J."/>
            <person name="Mondo S."/>
            <person name="Nolan M."/>
            <person name="Ohm R."/>
            <person name="Pangilinan J."/>
            <person name="Park H.-J."/>
            <person name="Ramirez L."/>
            <person name="Alfaro M."/>
            <person name="Sun H."/>
            <person name="Tritt A."/>
            <person name="Yoshinaga Y."/>
            <person name="Zwiers L.-H."/>
            <person name="Turgeon B."/>
            <person name="Goodwin S."/>
            <person name="Spatafora J."/>
            <person name="Crous P."/>
            <person name="Grigoriev I."/>
        </authorList>
    </citation>
    <scope>NUCLEOTIDE SEQUENCE</scope>
    <source>
        <strain evidence="8">CBS 175.79</strain>
    </source>
</reference>
<keyword evidence="2 7" id="KW-0812">Transmembrane</keyword>
<keyword evidence="9" id="KW-1185">Reference proteome</keyword>
<feature type="transmembrane region" description="Helical" evidence="7">
    <location>
        <begin position="70"/>
        <end position="95"/>
    </location>
</feature>
<feature type="transmembrane region" description="Helical" evidence="7">
    <location>
        <begin position="161"/>
        <end position="180"/>
    </location>
</feature>
<dbReference type="RefSeq" id="XP_033386030.1">
    <property type="nucleotide sequence ID" value="XM_033533048.1"/>
</dbReference>
<feature type="transmembrane region" description="Helical" evidence="7">
    <location>
        <begin position="27"/>
        <end position="50"/>
    </location>
</feature>
<accession>A0A6A5XYB3</accession>
<dbReference type="PANTHER" id="PTHR30520:SF6">
    <property type="entry name" value="FORMATE_NITRATE FAMILY TRANSPORTER (EUROFUNG)"/>
    <property type="match status" value="1"/>
</dbReference>
<feature type="transmembrane region" description="Helical" evidence="7">
    <location>
        <begin position="230"/>
        <end position="250"/>
    </location>
</feature>
<dbReference type="InterPro" id="IPR000292">
    <property type="entry name" value="For/NO2_transpt"/>
</dbReference>
<dbReference type="Pfam" id="PF01226">
    <property type="entry name" value="Form_Nir_trans"/>
    <property type="match status" value="1"/>
</dbReference>
<dbReference type="Gene3D" id="1.20.1080.10">
    <property type="entry name" value="Glycerol uptake facilitator protein"/>
    <property type="match status" value="1"/>
</dbReference>
<dbReference type="Proteomes" id="UP000799778">
    <property type="component" value="Unassembled WGS sequence"/>
</dbReference>
<dbReference type="OrthoDB" id="4829at2759"/>
<comment type="subcellular location">
    <subcellularLocation>
        <location evidence="1">Membrane</location>
        <topology evidence="1">Multi-pass membrane protein</topology>
    </subcellularLocation>
</comment>
<dbReference type="PANTHER" id="PTHR30520">
    <property type="entry name" value="FORMATE TRANSPORTER-RELATED"/>
    <property type="match status" value="1"/>
</dbReference>
<dbReference type="GO" id="GO:0005886">
    <property type="term" value="C:plasma membrane"/>
    <property type="evidence" value="ECO:0007669"/>
    <property type="project" value="TreeGrafter"/>
</dbReference>
<evidence type="ECO:0000313" key="9">
    <source>
        <dbReference type="Proteomes" id="UP000799778"/>
    </source>
</evidence>
<feature type="transmembrane region" description="Helical" evidence="7">
    <location>
        <begin position="192"/>
        <end position="218"/>
    </location>
</feature>
<feature type="compositionally biased region" description="Polar residues" evidence="6">
    <location>
        <begin position="284"/>
        <end position="298"/>
    </location>
</feature>
<feature type="region of interest" description="Disordered" evidence="6">
    <location>
        <begin position="277"/>
        <end position="312"/>
    </location>
</feature>
<gene>
    <name evidence="8" type="ORF">BU24DRAFT_478811</name>
</gene>
<dbReference type="InterPro" id="IPR023271">
    <property type="entry name" value="Aquaporin-like"/>
</dbReference>
<dbReference type="InterPro" id="IPR024002">
    <property type="entry name" value="For/NO2_transpt_CS"/>
</dbReference>
<dbReference type="GeneID" id="54290445"/>
<evidence type="ECO:0000256" key="4">
    <source>
        <dbReference type="ARBA" id="ARBA00023136"/>
    </source>
</evidence>
<evidence type="ECO:0000256" key="6">
    <source>
        <dbReference type="SAM" id="MobiDB-lite"/>
    </source>
</evidence>
<dbReference type="PROSITE" id="PS01005">
    <property type="entry name" value="FORMATE_NITRITE_TP_1"/>
    <property type="match status" value="1"/>
</dbReference>
<keyword evidence="4 7" id="KW-0472">Membrane</keyword>
<dbReference type="AlphaFoldDB" id="A0A6A5XYB3"/>
<evidence type="ECO:0000256" key="1">
    <source>
        <dbReference type="ARBA" id="ARBA00004141"/>
    </source>
</evidence>
<protein>
    <submittedName>
        <fullName evidence="8">Formate/nitrite transporter</fullName>
    </submittedName>
</protein>
<evidence type="ECO:0000256" key="3">
    <source>
        <dbReference type="ARBA" id="ARBA00022989"/>
    </source>
</evidence>
<evidence type="ECO:0000256" key="7">
    <source>
        <dbReference type="SAM" id="Phobius"/>
    </source>
</evidence>
<comment type="similarity">
    <text evidence="5">Belongs to the FNT transporter (TC 1.A.16) family.</text>
</comment>
<name>A0A6A5XYB3_9PLEO</name>
<dbReference type="GO" id="GO:0015513">
    <property type="term" value="F:high-affinity secondary active nitrite transmembrane transporter activity"/>
    <property type="evidence" value="ECO:0007669"/>
    <property type="project" value="TreeGrafter"/>
</dbReference>
<feature type="compositionally biased region" description="Basic and acidic residues" evidence="6">
    <location>
        <begin position="302"/>
        <end position="312"/>
    </location>
</feature>
<dbReference type="EMBL" id="ML978068">
    <property type="protein sequence ID" value="KAF2017691.1"/>
    <property type="molecule type" value="Genomic_DNA"/>
</dbReference>
<organism evidence="8 9">
    <name type="scientific">Aaosphaeria arxii CBS 175.79</name>
    <dbReference type="NCBI Taxonomy" id="1450172"/>
    <lineage>
        <taxon>Eukaryota</taxon>
        <taxon>Fungi</taxon>
        <taxon>Dikarya</taxon>
        <taxon>Ascomycota</taxon>
        <taxon>Pezizomycotina</taxon>
        <taxon>Dothideomycetes</taxon>
        <taxon>Pleosporomycetidae</taxon>
        <taxon>Pleosporales</taxon>
        <taxon>Pleosporales incertae sedis</taxon>
        <taxon>Aaosphaeria</taxon>
    </lineage>
</organism>